<evidence type="ECO:0000256" key="1">
    <source>
        <dbReference type="ARBA" id="ARBA00001936"/>
    </source>
</evidence>
<evidence type="ECO:0000256" key="2">
    <source>
        <dbReference type="ARBA" id="ARBA00001946"/>
    </source>
</evidence>
<dbReference type="SMART" id="SM01329">
    <property type="entry name" value="Iso_dh"/>
    <property type="match status" value="1"/>
</dbReference>
<sequence>MRVRIAVIPGDGIGPEVVAAALPVLHAAARAEAAELDVLDLDWGGQRHLDTGSPMPEDAAKIISDRSAVLFGAVGRPDVPDHELVWGLIIALRQQLDLAVNLRPVRSWDGVATALRDAHDVDLLIVRENTEGEYAGVGGRVHRGRPGELGVEVAVHSRPVIERAARHAFQAAQGRSGRLALVTKSNAMRFGYTLWDAVVDEIAAEFPDVECEHVLVDAMAARMIQKPRGLDVLLCSNLFGDILSDLAAVLAGGMGMAPSANVAPGRTPGIYEPVHGSAPDIVGRGVANPVACMLSGAMLLEDSGLPKAAARVREAIAEALRDPANHTPDLGGTGTTERLASAVLGGLG</sequence>
<dbReference type="PANTHER" id="PTHR43275:SF1">
    <property type="entry name" value="D-MALATE DEHYDROGENASE [DECARBOXYLATING]"/>
    <property type="match status" value="1"/>
</dbReference>
<comment type="cofactor">
    <cofactor evidence="1">
        <name>Mn(2+)</name>
        <dbReference type="ChEBI" id="CHEBI:29035"/>
    </cofactor>
</comment>
<evidence type="ECO:0000259" key="7">
    <source>
        <dbReference type="SMART" id="SM01329"/>
    </source>
</evidence>
<gene>
    <name evidence="8" type="ORF">GCM10022247_65550</name>
</gene>
<comment type="cofactor">
    <cofactor evidence="2">
        <name>Mg(2+)</name>
        <dbReference type="ChEBI" id="CHEBI:18420"/>
    </cofactor>
</comment>
<keyword evidence="3" id="KW-0479">Metal-binding</keyword>
<dbReference type="InterPro" id="IPR024084">
    <property type="entry name" value="IsoPropMal-DH-like_dom"/>
</dbReference>
<dbReference type="Pfam" id="PF00180">
    <property type="entry name" value="Iso_dh"/>
    <property type="match status" value="1"/>
</dbReference>
<evidence type="ECO:0000256" key="5">
    <source>
        <dbReference type="ARBA" id="ARBA00023027"/>
    </source>
</evidence>
<dbReference type="SUPFAM" id="SSF53659">
    <property type="entry name" value="Isocitrate/Isopropylmalate dehydrogenase-like"/>
    <property type="match status" value="1"/>
</dbReference>
<feature type="domain" description="Isopropylmalate dehydrogenase-like" evidence="7">
    <location>
        <begin position="4"/>
        <end position="343"/>
    </location>
</feature>
<evidence type="ECO:0000256" key="3">
    <source>
        <dbReference type="ARBA" id="ARBA00022723"/>
    </source>
</evidence>
<evidence type="ECO:0000313" key="9">
    <source>
        <dbReference type="Proteomes" id="UP001501747"/>
    </source>
</evidence>
<accession>A0ABP7TU91</accession>
<evidence type="ECO:0000256" key="4">
    <source>
        <dbReference type="ARBA" id="ARBA00023002"/>
    </source>
</evidence>
<reference evidence="9" key="1">
    <citation type="journal article" date="2019" name="Int. J. Syst. Evol. Microbiol.">
        <title>The Global Catalogue of Microorganisms (GCM) 10K type strain sequencing project: providing services to taxonomists for standard genome sequencing and annotation.</title>
        <authorList>
            <consortium name="The Broad Institute Genomics Platform"/>
            <consortium name="The Broad Institute Genome Sequencing Center for Infectious Disease"/>
            <person name="Wu L."/>
            <person name="Ma J."/>
        </authorList>
    </citation>
    <scope>NUCLEOTIDE SEQUENCE [LARGE SCALE GENOMIC DNA]</scope>
    <source>
        <strain evidence="9">JCM 17342</strain>
    </source>
</reference>
<keyword evidence="5" id="KW-0520">NAD</keyword>
<keyword evidence="9" id="KW-1185">Reference proteome</keyword>
<proteinExistence type="predicted"/>
<organism evidence="8 9">
    <name type="scientific">Allokutzneria multivorans</name>
    <dbReference type="NCBI Taxonomy" id="1142134"/>
    <lineage>
        <taxon>Bacteria</taxon>
        <taxon>Bacillati</taxon>
        <taxon>Actinomycetota</taxon>
        <taxon>Actinomycetes</taxon>
        <taxon>Pseudonocardiales</taxon>
        <taxon>Pseudonocardiaceae</taxon>
        <taxon>Allokutzneria</taxon>
    </lineage>
</organism>
<dbReference type="RefSeq" id="WP_344883745.1">
    <property type="nucleotide sequence ID" value="NZ_BAABAL010000020.1"/>
</dbReference>
<dbReference type="Proteomes" id="UP001501747">
    <property type="component" value="Unassembled WGS sequence"/>
</dbReference>
<dbReference type="EMBL" id="BAABAL010000020">
    <property type="protein sequence ID" value="GAA4031395.1"/>
    <property type="molecule type" value="Genomic_DNA"/>
</dbReference>
<evidence type="ECO:0000313" key="8">
    <source>
        <dbReference type="EMBL" id="GAA4031395.1"/>
    </source>
</evidence>
<protein>
    <submittedName>
        <fullName evidence="8">Tartrate dehydrogenase</fullName>
    </submittedName>
</protein>
<comment type="caution">
    <text evidence="8">The sequence shown here is derived from an EMBL/GenBank/DDBJ whole genome shotgun (WGS) entry which is preliminary data.</text>
</comment>
<dbReference type="PROSITE" id="PS00470">
    <property type="entry name" value="IDH_IMDH"/>
    <property type="match status" value="1"/>
</dbReference>
<dbReference type="PANTHER" id="PTHR43275">
    <property type="entry name" value="D-MALATE DEHYDROGENASE [DECARBOXYLATING]"/>
    <property type="match status" value="1"/>
</dbReference>
<dbReference type="Gene3D" id="3.40.718.10">
    <property type="entry name" value="Isopropylmalate Dehydrogenase"/>
    <property type="match status" value="1"/>
</dbReference>
<name>A0ABP7TU91_9PSEU</name>
<evidence type="ECO:0000256" key="6">
    <source>
        <dbReference type="ARBA" id="ARBA00023211"/>
    </source>
</evidence>
<dbReference type="InterPro" id="IPR019818">
    <property type="entry name" value="IsoCit/isopropylmalate_DH_CS"/>
</dbReference>
<keyword evidence="6" id="KW-0464">Manganese</keyword>
<dbReference type="InterPro" id="IPR050501">
    <property type="entry name" value="ICDH/IPMDH"/>
</dbReference>
<keyword evidence="4" id="KW-0560">Oxidoreductase</keyword>